<evidence type="ECO:0000313" key="2">
    <source>
        <dbReference type="Proteomes" id="UP000266622"/>
    </source>
</evidence>
<proteinExistence type="predicted"/>
<dbReference type="InterPro" id="IPR027417">
    <property type="entry name" value="P-loop_NTPase"/>
</dbReference>
<protein>
    <recommendedName>
        <fullName evidence="3">Adenylate kinase</fullName>
    </recommendedName>
</protein>
<organism evidence="1 2">
    <name type="scientific">Candidatus Nanoclepta minutus</name>
    <dbReference type="NCBI Taxonomy" id="1940235"/>
    <lineage>
        <taxon>Archaea</taxon>
        <taxon>Nanobdellota</taxon>
        <taxon>Candidatus Nanoclepta</taxon>
    </lineage>
</organism>
<dbReference type="Pfam" id="PF13207">
    <property type="entry name" value="AAA_17"/>
    <property type="match status" value="1"/>
</dbReference>
<dbReference type="AlphaFoldDB" id="A0A397WPV2"/>
<evidence type="ECO:0000313" key="1">
    <source>
        <dbReference type="EMBL" id="RIB35577.1"/>
    </source>
</evidence>
<dbReference type="Gene3D" id="3.40.50.300">
    <property type="entry name" value="P-loop containing nucleotide triphosphate hydrolases"/>
    <property type="match status" value="1"/>
</dbReference>
<dbReference type="Proteomes" id="UP000266622">
    <property type="component" value="Unassembled WGS sequence"/>
</dbReference>
<sequence>MIILVVGVPASGKTSVVNAAKKYFKKEIEVIEFGDIIFELAKKNYGIENRDEIRKKLSVKDQTELQLEAVGYILDKCMKGDVIVTTHFVIETSSGFKSGINKEMADLLKPDAIVIIISDPDKILLRRVEDTSRVREKEDLERIRIHQEMTIYYAIPFMYMYNTVIEVIKNEEGLLEVAAKKFADFINNLLEEKR</sequence>
<evidence type="ECO:0008006" key="3">
    <source>
        <dbReference type="Google" id="ProtNLM"/>
    </source>
</evidence>
<accession>A0A397WPV2</accession>
<reference evidence="1 2" key="1">
    <citation type="journal article" date="2018" name="Syst. Appl. Microbiol.">
        <title>A new symbiotic nanoarchaeote (Candidatus Nanoclepta minutus) and its host (Zestosphaera tikiterensis gen. nov., sp. nov.) from a New Zealand hot spring.</title>
        <authorList>
            <person name="St John E."/>
            <person name="Liu Y."/>
            <person name="Podar M."/>
            <person name="Stott M.B."/>
            <person name="Meneghin J."/>
            <person name="Chen Z."/>
            <person name="Lagutin K."/>
            <person name="Mitchell K."/>
            <person name="Reysenbach A.L."/>
        </authorList>
    </citation>
    <scope>NUCLEOTIDE SEQUENCE [LARGE SCALE GENOMIC DNA]</scope>
    <source>
        <strain evidence="1">NZ3</strain>
    </source>
</reference>
<gene>
    <name evidence="1" type="ORF">BXU00_00515</name>
</gene>
<dbReference type="NCBIfam" id="NF003122">
    <property type="entry name" value="PRK04040.1"/>
    <property type="match status" value="1"/>
</dbReference>
<comment type="caution">
    <text evidence="1">The sequence shown here is derived from an EMBL/GenBank/DDBJ whole genome shotgun (WGS) entry which is preliminary data.</text>
</comment>
<dbReference type="EMBL" id="MWMI01000001">
    <property type="protein sequence ID" value="RIB35577.1"/>
    <property type="molecule type" value="Genomic_DNA"/>
</dbReference>
<name>A0A397WPV2_9ARCH</name>
<dbReference type="SUPFAM" id="SSF52540">
    <property type="entry name" value="P-loop containing nucleoside triphosphate hydrolases"/>
    <property type="match status" value="1"/>
</dbReference>